<feature type="region of interest" description="Disordered" evidence="1">
    <location>
        <begin position="510"/>
        <end position="530"/>
    </location>
</feature>
<proteinExistence type="predicted"/>
<dbReference type="Proteomes" id="UP000075604">
    <property type="component" value="Unassembled WGS sequence"/>
</dbReference>
<sequence>MSTARPIDVRCARDRLIDLLGLGETTPIRDVNVQEAQLTVNVGAPCEITIDPAQLGVRYELFDGDAAVVPACSVDGTGEKAILEGPIIDKADKTFRIFARKLDPLTRETFLIQTATVKVGLATDLPVSTPEIAEVPRLVDHGSRVVVSVSGSQAGATYGLIDGAGRPIPMTPPGRVSGNKDGAITLTASRVTEDTVIRVDVQRTFDEGEGRAPLHAVLAAELPIAVRAARDLAVSAVGSPVLPQGSATITIAASQTSALYSAHVRALSTVDFVPGAGPTERVIAVPGTSGVEVYTPRPPALWQAPAGSAQHGDAAPGNGGVLELGVGPLLDDSIVVVQARKIHTAAGAPLESAVQLEQAAVVLVRPEPAPPLVLQIAPNADNASGTLLVSGGQPGVFYHFYPSNEAGALGLPAYFHRRDERDPSMNKGVAATEPEAADQVPRRGLRVEMDLVVTRDPPAPAALDPAHVRPLDPLVDIAPLPLGGAVDVMAIKARTGIGWVAKRSVAITQVTDGSSPSEQGAAPEPAATEP</sequence>
<dbReference type="AlphaFoldDB" id="A0A150PN83"/>
<name>A0A150PN83_SORCE</name>
<feature type="region of interest" description="Disordered" evidence="1">
    <location>
        <begin position="420"/>
        <end position="440"/>
    </location>
</feature>
<protein>
    <submittedName>
        <fullName evidence="2">Uncharacterized protein</fullName>
    </submittedName>
</protein>
<evidence type="ECO:0000256" key="1">
    <source>
        <dbReference type="SAM" id="MobiDB-lite"/>
    </source>
</evidence>
<dbReference type="EMBL" id="JELX01001923">
    <property type="protein sequence ID" value="KYF57132.1"/>
    <property type="molecule type" value="Genomic_DNA"/>
</dbReference>
<comment type="caution">
    <text evidence="2">The sequence shown here is derived from an EMBL/GenBank/DDBJ whole genome shotgun (WGS) entry which is preliminary data.</text>
</comment>
<evidence type="ECO:0000313" key="2">
    <source>
        <dbReference type="EMBL" id="KYF57132.1"/>
    </source>
</evidence>
<gene>
    <name evidence="2" type="ORF">BE04_35395</name>
</gene>
<reference evidence="2 3" key="1">
    <citation type="submission" date="2014-02" db="EMBL/GenBank/DDBJ databases">
        <title>The small core and large imbalanced accessory genome model reveals a collaborative survival strategy of Sorangium cellulosum strains in nature.</title>
        <authorList>
            <person name="Han K."/>
            <person name="Peng R."/>
            <person name="Blom J."/>
            <person name="Li Y.-Z."/>
        </authorList>
    </citation>
    <scope>NUCLEOTIDE SEQUENCE [LARGE SCALE GENOMIC DNA]</scope>
    <source>
        <strain evidence="2 3">So0157-18</strain>
    </source>
</reference>
<accession>A0A150PN83</accession>
<organism evidence="2 3">
    <name type="scientific">Sorangium cellulosum</name>
    <name type="common">Polyangium cellulosum</name>
    <dbReference type="NCBI Taxonomy" id="56"/>
    <lineage>
        <taxon>Bacteria</taxon>
        <taxon>Pseudomonadati</taxon>
        <taxon>Myxococcota</taxon>
        <taxon>Polyangia</taxon>
        <taxon>Polyangiales</taxon>
        <taxon>Polyangiaceae</taxon>
        <taxon>Sorangium</taxon>
    </lineage>
</organism>
<evidence type="ECO:0000313" key="3">
    <source>
        <dbReference type="Proteomes" id="UP000075604"/>
    </source>
</evidence>